<sequence>MGAANLGKHGRWKAFWRVYAVLAPTLDDFINDYCEAWKLRHTIDKEVIIFIDNDHRLAIPCSGTMDDKALVRHIRVFYNLARARVGIFEFFGAKSTLRIDVVKLEQHFAVGARVGPPLGLGRHGPFSRLVHYLKDPSKMSGTDLVQRLETEAVLTPPGQQTCALNIVRSWDPYITSTIILIPVVLSFIVSVLWSVIAAAYFKADVNASTQTAFTIGSYVVTAGRATHRPGGIPREQVCRQ</sequence>
<dbReference type="AlphaFoldDB" id="A0A6A6HQK4"/>
<keyword evidence="3" id="KW-1185">Reference proteome</keyword>
<dbReference type="Proteomes" id="UP000800094">
    <property type="component" value="Unassembled WGS sequence"/>
</dbReference>
<protein>
    <submittedName>
        <fullName evidence="2">Uncharacterized protein</fullName>
    </submittedName>
</protein>
<feature type="transmembrane region" description="Helical" evidence="1">
    <location>
        <begin position="178"/>
        <end position="201"/>
    </location>
</feature>
<dbReference type="GeneID" id="54574300"/>
<dbReference type="RefSeq" id="XP_033675305.1">
    <property type="nucleotide sequence ID" value="XM_033820970.1"/>
</dbReference>
<dbReference type="EMBL" id="ML987220">
    <property type="protein sequence ID" value="KAF2240301.1"/>
    <property type="molecule type" value="Genomic_DNA"/>
</dbReference>
<proteinExistence type="predicted"/>
<dbReference type="OrthoDB" id="5154014at2759"/>
<keyword evidence="1" id="KW-0472">Membrane</keyword>
<keyword evidence="1" id="KW-0812">Transmembrane</keyword>
<organism evidence="2 3">
    <name type="scientific">Trematosphaeria pertusa</name>
    <dbReference type="NCBI Taxonomy" id="390896"/>
    <lineage>
        <taxon>Eukaryota</taxon>
        <taxon>Fungi</taxon>
        <taxon>Dikarya</taxon>
        <taxon>Ascomycota</taxon>
        <taxon>Pezizomycotina</taxon>
        <taxon>Dothideomycetes</taxon>
        <taxon>Pleosporomycetidae</taxon>
        <taxon>Pleosporales</taxon>
        <taxon>Massarineae</taxon>
        <taxon>Trematosphaeriaceae</taxon>
        <taxon>Trematosphaeria</taxon>
    </lineage>
</organism>
<accession>A0A6A6HQK4</accession>
<evidence type="ECO:0000313" key="3">
    <source>
        <dbReference type="Proteomes" id="UP000800094"/>
    </source>
</evidence>
<evidence type="ECO:0000256" key="1">
    <source>
        <dbReference type="SAM" id="Phobius"/>
    </source>
</evidence>
<name>A0A6A6HQK4_9PLEO</name>
<evidence type="ECO:0000313" key="2">
    <source>
        <dbReference type="EMBL" id="KAF2240301.1"/>
    </source>
</evidence>
<keyword evidence="1" id="KW-1133">Transmembrane helix</keyword>
<gene>
    <name evidence="2" type="ORF">BU26DRAFT_238123</name>
</gene>
<reference evidence="2" key="1">
    <citation type="journal article" date="2020" name="Stud. Mycol.">
        <title>101 Dothideomycetes genomes: a test case for predicting lifestyles and emergence of pathogens.</title>
        <authorList>
            <person name="Haridas S."/>
            <person name="Albert R."/>
            <person name="Binder M."/>
            <person name="Bloem J."/>
            <person name="Labutti K."/>
            <person name="Salamov A."/>
            <person name="Andreopoulos B."/>
            <person name="Baker S."/>
            <person name="Barry K."/>
            <person name="Bills G."/>
            <person name="Bluhm B."/>
            <person name="Cannon C."/>
            <person name="Castanera R."/>
            <person name="Culley D."/>
            <person name="Daum C."/>
            <person name="Ezra D."/>
            <person name="Gonzalez J."/>
            <person name="Henrissat B."/>
            <person name="Kuo A."/>
            <person name="Liang C."/>
            <person name="Lipzen A."/>
            <person name="Lutzoni F."/>
            <person name="Magnuson J."/>
            <person name="Mondo S."/>
            <person name="Nolan M."/>
            <person name="Ohm R."/>
            <person name="Pangilinan J."/>
            <person name="Park H.-J."/>
            <person name="Ramirez L."/>
            <person name="Alfaro M."/>
            <person name="Sun H."/>
            <person name="Tritt A."/>
            <person name="Yoshinaga Y."/>
            <person name="Zwiers L.-H."/>
            <person name="Turgeon B."/>
            <person name="Goodwin S."/>
            <person name="Spatafora J."/>
            <person name="Crous P."/>
            <person name="Grigoriev I."/>
        </authorList>
    </citation>
    <scope>NUCLEOTIDE SEQUENCE</scope>
    <source>
        <strain evidence="2">CBS 122368</strain>
    </source>
</reference>